<keyword evidence="2" id="KW-1185">Reference proteome</keyword>
<evidence type="ECO:0000313" key="2">
    <source>
        <dbReference type="Proteomes" id="UP001321486"/>
    </source>
</evidence>
<dbReference type="Proteomes" id="UP001321486">
    <property type="component" value="Chromosome"/>
</dbReference>
<protein>
    <submittedName>
        <fullName evidence="1">Uncharacterized protein</fullName>
    </submittedName>
</protein>
<accession>A0ABM8GM46</accession>
<sequence>MTDRDDDEPFDLPAEEVQDELFLEVGVFVRHAHHDPAPGRGDDALDALQHAGVVGVADVRDEHADQAGTLSLAQAPGILVAVVSDLGDDPLDVFAHLRADVLAAGEDAGHGHRTDVGGLRDVLHGGRRTGSTGRSLLPSALAMTSGIQDARAGDFVAAHRGGRGDSVLPSLGNVIKSTTIEGARVPESRNDSPTTPRPALIANEPWSRPAARRGLIERAISSEGAIGGHRVRILPEPLRKTLDGVEVQAVRILFDDAASATSAGTLASWSTAPTGSPA</sequence>
<dbReference type="EMBL" id="AP027732">
    <property type="protein sequence ID" value="BDZ49488.1"/>
    <property type="molecule type" value="Genomic_DNA"/>
</dbReference>
<name>A0ABM8GM46_9MICO</name>
<gene>
    <name evidence="1" type="ORF">GCM10025867_17290</name>
</gene>
<reference evidence="2" key="1">
    <citation type="journal article" date="2019" name="Int. J. Syst. Evol. Microbiol.">
        <title>The Global Catalogue of Microorganisms (GCM) 10K type strain sequencing project: providing services to taxonomists for standard genome sequencing and annotation.</title>
        <authorList>
            <consortium name="The Broad Institute Genomics Platform"/>
            <consortium name="The Broad Institute Genome Sequencing Center for Infectious Disease"/>
            <person name="Wu L."/>
            <person name="Ma J."/>
        </authorList>
    </citation>
    <scope>NUCLEOTIDE SEQUENCE [LARGE SCALE GENOMIC DNA]</scope>
    <source>
        <strain evidence="2">NBRC 108728</strain>
    </source>
</reference>
<evidence type="ECO:0000313" key="1">
    <source>
        <dbReference type="EMBL" id="BDZ49488.1"/>
    </source>
</evidence>
<proteinExistence type="predicted"/>
<organism evidence="1 2">
    <name type="scientific">Frondihabitans sucicola</name>
    <dbReference type="NCBI Taxonomy" id="1268041"/>
    <lineage>
        <taxon>Bacteria</taxon>
        <taxon>Bacillati</taxon>
        <taxon>Actinomycetota</taxon>
        <taxon>Actinomycetes</taxon>
        <taxon>Micrococcales</taxon>
        <taxon>Microbacteriaceae</taxon>
        <taxon>Frondihabitans</taxon>
    </lineage>
</organism>